<gene>
    <name evidence="1" type="ORF">CAUJ_LOCUS15410</name>
</gene>
<keyword evidence="2" id="KW-1185">Reference proteome</keyword>
<comment type="caution">
    <text evidence="1">The sequence shown here is derived from an EMBL/GenBank/DDBJ whole genome shotgun (WGS) entry which is preliminary data.</text>
</comment>
<sequence length="77" mass="8383">MAPQPLCSAMTCHSGCDGDLQPGRSQLEQLQPANGSQPFAPLRLHATSNVRRDGDCSPSRKKSSFLRVNLWTKKTTA</sequence>
<reference evidence="1" key="1">
    <citation type="submission" date="2020-10" db="EMBL/GenBank/DDBJ databases">
        <authorList>
            <person name="Kikuchi T."/>
        </authorList>
    </citation>
    <scope>NUCLEOTIDE SEQUENCE</scope>
    <source>
        <strain evidence="1">NKZ352</strain>
    </source>
</reference>
<evidence type="ECO:0000313" key="2">
    <source>
        <dbReference type="Proteomes" id="UP000835052"/>
    </source>
</evidence>
<dbReference type="AlphaFoldDB" id="A0A8S1HY99"/>
<dbReference type="Proteomes" id="UP000835052">
    <property type="component" value="Unassembled WGS sequence"/>
</dbReference>
<organism evidence="1 2">
    <name type="scientific">Caenorhabditis auriculariae</name>
    <dbReference type="NCBI Taxonomy" id="2777116"/>
    <lineage>
        <taxon>Eukaryota</taxon>
        <taxon>Metazoa</taxon>
        <taxon>Ecdysozoa</taxon>
        <taxon>Nematoda</taxon>
        <taxon>Chromadorea</taxon>
        <taxon>Rhabditida</taxon>
        <taxon>Rhabditina</taxon>
        <taxon>Rhabditomorpha</taxon>
        <taxon>Rhabditoidea</taxon>
        <taxon>Rhabditidae</taxon>
        <taxon>Peloderinae</taxon>
        <taxon>Caenorhabditis</taxon>
    </lineage>
</organism>
<dbReference type="EMBL" id="CAJGYM010000180">
    <property type="protein sequence ID" value="CAD6199508.1"/>
    <property type="molecule type" value="Genomic_DNA"/>
</dbReference>
<evidence type="ECO:0000313" key="1">
    <source>
        <dbReference type="EMBL" id="CAD6199508.1"/>
    </source>
</evidence>
<accession>A0A8S1HY99</accession>
<proteinExistence type="predicted"/>
<name>A0A8S1HY99_9PELO</name>
<protein>
    <submittedName>
        <fullName evidence="1">Uncharacterized protein</fullName>
    </submittedName>
</protein>